<evidence type="ECO:0000313" key="1">
    <source>
        <dbReference type="EMBL" id="SNS73370.1"/>
    </source>
</evidence>
<dbReference type="AlphaFoldDB" id="A0A239GW57"/>
<proteinExistence type="predicted"/>
<dbReference type="EMBL" id="FZNR01000022">
    <property type="protein sequence ID" value="SNS73370.1"/>
    <property type="molecule type" value="Genomic_DNA"/>
</dbReference>
<keyword evidence="2" id="KW-1185">Reference proteome</keyword>
<protein>
    <submittedName>
        <fullName evidence="1">Uncharacterized protein</fullName>
    </submittedName>
</protein>
<accession>A0A239GW57</accession>
<sequence>MVAVLGVLVTSMIVDGNGNGDNGAAGDYFRADRTWFYVVMLTIGYMASRGLAKAGSRDSSDG</sequence>
<name>A0A239GW57_9ACTN</name>
<evidence type="ECO:0000313" key="2">
    <source>
        <dbReference type="Proteomes" id="UP000198415"/>
    </source>
</evidence>
<dbReference type="RefSeq" id="WP_203833364.1">
    <property type="nucleotide sequence ID" value="NZ_BOMU01000100.1"/>
</dbReference>
<organism evidence="1 2">
    <name type="scientific">Actinoplanes regularis</name>
    <dbReference type="NCBI Taxonomy" id="52697"/>
    <lineage>
        <taxon>Bacteria</taxon>
        <taxon>Bacillati</taxon>
        <taxon>Actinomycetota</taxon>
        <taxon>Actinomycetes</taxon>
        <taxon>Micromonosporales</taxon>
        <taxon>Micromonosporaceae</taxon>
        <taxon>Actinoplanes</taxon>
    </lineage>
</organism>
<reference evidence="1 2" key="1">
    <citation type="submission" date="2017-06" db="EMBL/GenBank/DDBJ databases">
        <authorList>
            <person name="Kim H.J."/>
            <person name="Triplett B.A."/>
        </authorList>
    </citation>
    <scope>NUCLEOTIDE SEQUENCE [LARGE SCALE GENOMIC DNA]</scope>
    <source>
        <strain evidence="1 2">DSM 43151</strain>
    </source>
</reference>
<dbReference type="Proteomes" id="UP000198415">
    <property type="component" value="Unassembled WGS sequence"/>
</dbReference>
<gene>
    <name evidence="1" type="ORF">SAMN06264365_12297</name>
</gene>